<dbReference type="AlphaFoldDB" id="A0A2X4PHT7"/>
<organism evidence="2 3">
    <name type="scientific">Porphyromonas crevioricanis</name>
    <dbReference type="NCBI Taxonomy" id="393921"/>
    <lineage>
        <taxon>Bacteria</taxon>
        <taxon>Pseudomonadati</taxon>
        <taxon>Bacteroidota</taxon>
        <taxon>Bacteroidia</taxon>
        <taxon>Bacteroidales</taxon>
        <taxon>Porphyromonadaceae</taxon>
        <taxon>Porphyromonas</taxon>
    </lineage>
</organism>
<evidence type="ECO:0000256" key="1">
    <source>
        <dbReference type="SAM" id="Phobius"/>
    </source>
</evidence>
<sequence>MNAEERDFLMMRKEISQTVFCKCVGVSIDWVIYLRFVTFVLL</sequence>
<dbReference type="EMBL" id="LS483447">
    <property type="protein sequence ID" value="SQH73534.1"/>
    <property type="molecule type" value="Genomic_DNA"/>
</dbReference>
<gene>
    <name evidence="2" type="ORF">NCTC12858_01395</name>
</gene>
<evidence type="ECO:0000313" key="2">
    <source>
        <dbReference type="EMBL" id="SQH73534.1"/>
    </source>
</evidence>
<accession>A0A2X4PHT7</accession>
<keyword evidence="3" id="KW-1185">Reference proteome</keyword>
<reference evidence="2 3" key="1">
    <citation type="submission" date="2018-06" db="EMBL/GenBank/DDBJ databases">
        <authorList>
            <consortium name="Pathogen Informatics"/>
            <person name="Doyle S."/>
        </authorList>
    </citation>
    <scope>NUCLEOTIDE SEQUENCE [LARGE SCALE GENOMIC DNA]</scope>
    <source>
        <strain evidence="2 3">NCTC12858</strain>
    </source>
</reference>
<keyword evidence="1" id="KW-0472">Membrane</keyword>
<feature type="transmembrane region" description="Helical" evidence="1">
    <location>
        <begin position="20"/>
        <end position="41"/>
    </location>
</feature>
<dbReference type="KEGG" id="pcre:NCTC12858_01395"/>
<keyword evidence="1" id="KW-1133">Transmembrane helix</keyword>
<proteinExistence type="predicted"/>
<protein>
    <submittedName>
        <fullName evidence="2">Uncharacterized protein</fullName>
    </submittedName>
</protein>
<dbReference type="Proteomes" id="UP000249300">
    <property type="component" value="Chromosome 1"/>
</dbReference>
<name>A0A2X4PHT7_9PORP</name>
<keyword evidence="1" id="KW-0812">Transmembrane</keyword>
<evidence type="ECO:0000313" key="3">
    <source>
        <dbReference type="Proteomes" id="UP000249300"/>
    </source>
</evidence>